<dbReference type="GO" id="GO:0006564">
    <property type="term" value="P:L-serine biosynthetic process"/>
    <property type="evidence" value="ECO:0007669"/>
    <property type="project" value="TreeGrafter"/>
</dbReference>
<dbReference type="Proteomes" id="UP000198984">
    <property type="component" value="Unassembled WGS sequence"/>
</dbReference>
<dbReference type="GO" id="GO:0005737">
    <property type="term" value="C:cytoplasm"/>
    <property type="evidence" value="ECO:0007669"/>
    <property type="project" value="TreeGrafter"/>
</dbReference>
<dbReference type="Gene3D" id="1.20.1440.100">
    <property type="entry name" value="SG protein - dephosphorylation function"/>
    <property type="match status" value="1"/>
</dbReference>
<evidence type="ECO:0000256" key="1">
    <source>
        <dbReference type="SAM" id="Phobius"/>
    </source>
</evidence>
<proteinExistence type="predicted"/>
<keyword evidence="1" id="KW-0812">Transmembrane</keyword>
<organism evidence="2 3">
    <name type="scientific">Chitinophaga rupis</name>
    <dbReference type="NCBI Taxonomy" id="573321"/>
    <lineage>
        <taxon>Bacteria</taxon>
        <taxon>Pseudomonadati</taxon>
        <taxon>Bacteroidota</taxon>
        <taxon>Chitinophagia</taxon>
        <taxon>Chitinophagales</taxon>
        <taxon>Chitinophagaceae</taxon>
        <taxon>Chitinophaga</taxon>
    </lineage>
</organism>
<keyword evidence="2" id="KW-0378">Hydrolase</keyword>
<keyword evidence="1" id="KW-1133">Transmembrane helix</keyword>
<keyword evidence="3" id="KW-1185">Reference proteome</keyword>
<dbReference type="GO" id="GO:0036424">
    <property type="term" value="F:L-phosphoserine phosphatase activity"/>
    <property type="evidence" value="ECO:0007669"/>
    <property type="project" value="TreeGrafter"/>
</dbReference>
<dbReference type="NCBIfam" id="TIGR01488">
    <property type="entry name" value="HAD-SF-IB"/>
    <property type="match status" value="1"/>
</dbReference>
<keyword evidence="1" id="KW-0472">Membrane</keyword>
<dbReference type="GO" id="GO:0000287">
    <property type="term" value="F:magnesium ion binding"/>
    <property type="evidence" value="ECO:0007669"/>
    <property type="project" value="TreeGrafter"/>
</dbReference>
<dbReference type="SUPFAM" id="SSF56784">
    <property type="entry name" value="HAD-like"/>
    <property type="match status" value="1"/>
</dbReference>
<dbReference type="PANTHER" id="PTHR43344:SF14">
    <property type="entry name" value="HAD-IB FAMILY HYDROLASE"/>
    <property type="match status" value="1"/>
</dbReference>
<feature type="transmembrane region" description="Helical" evidence="1">
    <location>
        <begin position="31"/>
        <end position="49"/>
    </location>
</feature>
<dbReference type="AlphaFoldDB" id="A0A1H7SSJ3"/>
<reference evidence="2 3" key="1">
    <citation type="submission" date="2016-10" db="EMBL/GenBank/DDBJ databases">
        <authorList>
            <person name="de Groot N.N."/>
        </authorList>
    </citation>
    <scope>NUCLEOTIDE SEQUENCE [LARGE SCALE GENOMIC DNA]</scope>
    <source>
        <strain evidence="2 3">DSM 21039</strain>
    </source>
</reference>
<dbReference type="NCBIfam" id="TIGR01490">
    <property type="entry name" value="HAD-SF-IB-hyp1"/>
    <property type="match status" value="1"/>
</dbReference>
<sequence>MKQTIAFFDFDGTITTKDTMFEVIRYQKGSGALYLGFLLLSPLLVLFKLKLVSSHTMKEIFLRYFFKGAAVGAFREKCVAFCRERLPALIRPGALAAIKEHQEKGHQVVIVTASAQDWVGPWCEKMGITCIATQLEVKNEQLTGNILGLNCNGDEKVCRIKNEYDLELFENIFAYGDSSGDKAMLAIAGTRRFKPFRS</sequence>
<dbReference type="Pfam" id="PF12710">
    <property type="entry name" value="HAD"/>
    <property type="match status" value="1"/>
</dbReference>
<protein>
    <submittedName>
        <fullName evidence="2">HAD-superfamily subfamily IB hydrolase, TIGR01490</fullName>
    </submittedName>
</protein>
<evidence type="ECO:0000313" key="2">
    <source>
        <dbReference type="EMBL" id="SEL74477.1"/>
    </source>
</evidence>
<dbReference type="PANTHER" id="PTHR43344">
    <property type="entry name" value="PHOSPHOSERINE PHOSPHATASE"/>
    <property type="match status" value="1"/>
</dbReference>
<accession>A0A1H7SSJ3</accession>
<dbReference type="RefSeq" id="WP_089911263.1">
    <property type="nucleotide sequence ID" value="NZ_FOBB01000002.1"/>
</dbReference>
<dbReference type="OrthoDB" id="9794212at2"/>
<gene>
    <name evidence="2" type="ORF">SAMN04488505_102999</name>
</gene>
<dbReference type="InterPro" id="IPR050582">
    <property type="entry name" value="HAD-like_SerB"/>
</dbReference>
<dbReference type="EMBL" id="FOBB01000002">
    <property type="protein sequence ID" value="SEL74477.1"/>
    <property type="molecule type" value="Genomic_DNA"/>
</dbReference>
<name>A0A1H7SSJ3_9BACT</name>
<dbReference type="Gene3D" id="3.40.50.1000">
    <property type="entry name" value="HAD superfamily/HAD-like"/>
    <property type="match status" value="1"/>
</dbReference>
<evidence type="ECO:0000313" key="3">
    <source>
        <dbReference type="Proteomes" id="UP000198984"/>
    </source>
</evidence>
<dbReference type="STRING" id="573321.SAMN04488505_102999"/>
<dbReference type="InterPro" id="IPR023214">
    <property type="entry name" value="HAD_sf"/>
</dbReference>
<dbReference type="InterPro" id="IPR036412">
    <property type="entry name" value="HAD-like_sf"/>
</dbReference>
<dbReference type="InterPro" id="IPR006385">
    <property type="entry name" value="HAD_hydro_SerB1"/>
</dbReference>